<evidence type="ECO:0000313" key="2">
    <source>
        <dbReference type="EMBL" id="EAZ90709.1"/>
    </source>
</evidence>
<feature type="domain" description="Transposase putative helix-turn-helix" evidence="1">
    <location>
        <begin position="1"/>
        <end position="47"/>
    </location>
</feature>
<accession>A3IS31</accession>
<dbReference type="Pfam" id="PF12323">
    <property type="entry name" value="HTH_OrfB_IS605"/>
    <property type="match status" value="1"/>
</dbReference>
<sequence length="121" mass="14822">MATKRITFRLYPNKEQNEKLHYWRRLHKDLYNACVVNRKTQYKKFGKSINYFDQQNSLPEFKKDWPEYKDLGSHALQATVKRVDFAFQRFFKIKSGYPKLKSSRRYKGWTYPDKAGWENRQ</sequence>
<organism evidence="2 3">
    <name type="scientific">Crocosphaera chwakensis CCY0110</name>
    <dbReference type="NCBI Taxonomy" id="391612"/>
    <lineage>
        <taxon>Bacteria</taxon>
        <taxon>Bacillati</taxon>
        <taxon>Cyanobacteriota</taxon>
        <taxon>Cyanophyceae</taxon>
        <taxon>Oscillatoriophycideae</taxon>
        <taxon>Chroococcales</taxon>
        <taxon>Aphanothecaceae</taxon>
        <taxon>Crocosphaera</taxon>
        <taxon>Crocosphaera chwakensis</taxon>
    </lineage>
</organism>
<dbReference type="InterPro" id="IPR021027">
    <property type="entry name" value="Transposase_put_HTH"/>
</dbReference>
<dbReference type="AlphaFoldDB" id="A3IS31"/>
<reference evidence="2 3" key="1">
    <citation type="submission" date="2007-03" db="EMBL/GenBank/DDBJ databases">
        <authorList>
            <person name="Stal L."/>
            <person name="Ferriera S."/>
            <person name="Johnson J."/>
            <person name="Kravitz S."/>
            <person name="Beeson K."/>
            <person name="Sutton G."/>
            <person name="Rogers Y.-H."/>
            <person name="Friedman R."/>
            <person name="Frazier M."/>
            <person name="Venter J.C."/>
        </authorList>
    </citation>
    <scope>NUCLEOTIDE SEQUENCE [LARGE SCALE GENOMIC DNA]</scope>
    <source>
        <strain evidence="2 3">CCY0110</strain>
    </source>
</reference>
<keyword evidence="3" id="KW-1185">Reference proteome</keyword>
<dbReference type="eggNOG" id="COG0675">
    <property type="taxonomic scope" value="Bacteria"/>
</dbReference>
<comment type="caution">
    <text evidence="2">The sequence shown here is derived from an EMBL/GenBank/DDBJ whole genome shotgun (WGS) entry which is preliminary data.</text>
</comment>
<gene>
    <name evidence="2" type="ORF">CY0110_32215</name>
</gene>
<dbReference type="RefSeq" id="WP_008276188.1">
    <property type="nucleotide sequence ID" value="NZ_AAXW01000021.1"/>
</dbReference>
<evidence type="ECO:0000259" key="1">
    <source>
        <dbReference type="Pfam" id="PF12323"/>
    </source>
</evidence>
<evidence type="ECO:0000313" key="3">
    <source>
        <dbReference type="Proteomes" id="UP000003781"/>
    </source>
</evidence>
<dbReference type="EMBL" id="AAXW01000021">
    <property type="protein sequence ID" value="EAZ90709.1"/>
    <property type="molecule type" value="Genomic_DNA"/>
</dbReference>
<name>A3IS31_9CHRO</name>
<protein>
    <submittedName>
        <fullName evidence="2">Transposase</fullName>
    </submittedName>
</protein>
<proteinExistence type="predicted"/>
<dbReference type="Proteomes" id="UP000003781">
    <property type="component" value="Unassembled WGS sequence"/>
</dbReference>